<dbReference type="Proteomes" id="UP001064048">
    <property type="component" value="Chromosome 7"/>
</dbReference>
<name>A0ACC0K6W4_CHOFU</name>
<dbReference type="EMBL" id="CM046107">
    <property type="protein sequence ID" value="KAI8432199.1"/>
    <property type="molecule type" value="Genomic_DNA"/>
</dbReference>
<accession>A0ACC0K6W4</accession>
<evidence type="ECO:0000313" key="2">
    <source>
        <dbReference type="Proteomes" id="UP001064048"/>
    </source>
</evidence>
<gene>
    <name evidence="1" type="ORF">MSG28_004655</name>
</gene>
<comment type="caution">
    <text evidence="1">The sequence shown here is derived from an EMBL/GenBank/DDBJ whole genome shotgun (WGS) entry which is preliminary data.</text>
</comment>
<reference evidence="1 2" key="1">
    <citation type="journal article" date="2022" name="Genome Biol. Evol.">
        <title>The Spruce Budworm Genome: Reconstructing the Evolutionary History of Antifreeze Proteins.</title>
        <authorList>
            <person name="Beliveau C."/>
            <person name="Gagne P."/>
            <person name="Picq S."/>
            <person name="Vernygora O."/>
            <person name="Keeling C.I."/>
            <person name="Pinkney K."/>
            <person name="Doucet D."/>
            <person name="Wen F."/>
            <person name="Johnston J.S."/>
            <person name="Maaroufi H."/>
            <person name="Boyle B."/>
            <person name="Laroche J."/>
            <person name="Dewar K."/>
            <person name="Juretic N."/>
            <person name="Blackburn G."/>
            <person name="Nisole A."/>
            <person name="Brunet B."/>
            <person name="Brandao M."/>
            <person name="Lumley L."/>
            <person name="Duan J."/>
            <person name="Quan G."/>
            <person name="Lucarotti C.J."/>
            <person name="Roe A.D."/>
            <person name="Sperling F.A.H."/>
            <person name="Levesque R.C."/>
            <person name="Cusson M."/>
        </authorList>
    </citation>
    <scope>NUCLEOTIDE SEQUENCE [LARGE SCALE GENOMIC DNA]</scope>
    <source>
        <strain evidence="1">Glfc:IPQL:Cfum</strain>
    </source>
</reference>
<protein>
    <submittedName>
        <fullName evidence="1">Uncharacterized protein</fullName>
    </submittedName>
</protein>
<proteinExistence type="predicted"/>
<keyword evidence="2" id="KW-1185">Reference proteome</keyword>
<organism evidence="1 2">
    <name type="scientific">Choristoneura fumiferana</name>
    <name type="common">Spruce budworm moth</name>
    <name type="synonym">Archips fumiferana</name>
    <dbReference type="NCBI Taxonomy" id="7141"/>
    <lineage>
        <taxon>Eukaryota</taxon>
        <taxon>Metazoa</taxon>
        <taxon>Ecdysozoa</taxon>
        <taxon>Arthropoda</taxon>
        <taxon>Hexapoda</taxon>
        <taxon>Insecta</taxon>
        <taxon>Pterygota</taxon>
        <taxon>Neoptera</taxon>
        <taxon>Endopterygota</taxon>
        <taxon>Lepidoptera</taxon>
        <taxon>Glossata</taxon>
        <taxon>Ditrysia</taxon>
        <taxon>Tortricoidea</taxon>
        <taxon>Tortricidae</taxon>
        <taxon>Tortricinae</taxon>
        <taxon>Choristoneura</taxon>
    </lineage>
</organism>
<sequence>MHLLGDIECEKCYKPVGRRLGLFEARDDYECYTERYVKCFWGLCDRRHSSHASILSKSDGKGS</sequence>
<evidence type="ECO:0000313" key="1">
    <source>
        <dbReference type="EMBL" id="KAI8432199.1"/>
    </source>
</evidence>